<comment type="caution">
    <text evidence="1">The sequence shown here is derived from an EMBL/GenBank/DDBJ whole genome shotgun (WGS) entry which is preliminary data.</text>
</comment>
<sequence length="214" mass="23266">MVREVFEQSPTSGQPSVLLQHPNGASCEIQLHGATVTSYKTAQGREVLFLSQTAVFNGCQAIRGGIPVVFPQFLRPDPTLPSHGFARTSAWELSDEEKESGASPGAVTAVLTLSDSAATRALWPFAFHLRYVVELEETQLTTTLHITNTSDAAFRCQVDTVLWNPWEAKGAGMKDLERDGYQRFVCVEPGLVSAPRSVAPSERLTLAQTLASPH</sequence>
<keyword evidence="2" id="KW-1185">Reference proteome</keyword>
<dbReference type="Pfam" id="PF01263">
    <property type="entry name" value="Aldose_epim"/>
    <property type="match status" value="1"/>
</dbReference>
<dbReference type="Proteomes" id="UP000664859">
    <property type="component" value="Unassembled WGS sequence"/>
</dbReference>
<accession>A0A835ZF20</accession>
<dbReference type="OrthoDB" id="1659429at2759"/>
<dbReference type="AlphaFoldDB" id="A0A835ZF20"/>
<dbReference type="InterPro" id="IPR011013">
    <property type="entry name" value="Gal_mutarotase_sf_dom"/>
</dbReference>
<reference evidence="1" key="1">
    <citation type="submission" date="2021-02" db="EMBL/GenBank/DDBJ databases">
        <title>First Annotated Genome of the Yellow-green Alga Tribonema minus.</title>
        <authorList>
            <person name="Mahan K.M."/>
        </authorList>
    </citation>
    <scope>NUCLEOTIDE SEQUENCE</scope>
    <source>
        <strain evidence="1">UTEX B ZZ1240</strain>
    </source>
</reference>
<dbReference type="GO" id="GO:0030246">
    <property type="term" value="F:carbohydrate binding"/>
    <property type="evidence" value="ECO:0007669"/>
    <property type="project" value="InterPro"/>
</dbReference>
<dbReference type="GO" id="GO:0005975">
    <property type="term" value="P:carbohydrate metabolic process"/>
    <property type="evidence" value="ECO:0007669"/>
    <property type="project" value="InterPro"/>
</dbReference>
<dbReference type="InterPro" id="IPR008183">
    <property type="entry name" value="Aldose_1/G6P_1-epimerase"/>
</dbReference>
<dbReference type="GO" id="GO:0005737">
    <property type="term" value="C:cytoplasm"/>
    <property type="evidence" value="ECO:0007669"/>
    <property type="project" value="TreeGrafter"/>
</dbReference>
<evidence type="ECO:0000313" key="2">
    <source>
        <dbReference type="Proteomes" id="UP000664859"/>
    </source>
</evidence>
<gene>
    <name evidence="1" type="ORF">JKP88DRAFT_271260</name>
</gene>
<dbReference type="Gene3D" id="2.70.98.10">
    <property type="match status" value="2"/>
</dbReference>
<evidence type="ECO:0000313" key="1">
    <source>
        <dbReference type="EMBL" id="KAG5191731.1"/>
    </source>
</evidence>
<dbReference type="PANTHER" id="PTHR11122">
    <property type="entry name" value="APOSPORY-ASSOCIATED PROTEIN C-RELATED"/>
    <property type="match status" value="1"/>
</dbReference>
<protein>
    <recommendedName>
        <fullName evidence="3">Glucose-6-phosphate 1-epimerase</fullName>
    </recommendedName>
</protein>
<dbReference type="GO" id="GO:0047938">
    <property type="term" value="F:glucose-6-phosphate 1-epimerase activity"/>
    <property type="evidence" value="ECO:0007669"/>
    <property type="project" value="TreeGrafter"/>
</dbReference>
<name>A0A835ZF20_9STRA</name>
<evidence type="ECO:0008006" key="3">
    <source>
        <dbReference type="Google" id="ProtNLM"/>
    </source>
</evidence>
<proteinExistence type="predicted"/>
<dbReference type="EMBL" id="JAFCMP010000015">
    <property type="protein sequence ID" value="KAG5191731.1"/>
    <property type="molecule type" value="Genomic_DNA"/>
</dbReference>
<dbReference type="SUPFAM" id="SSF74650">
    <property type="entry name" value="Galactose mutarotase-like"/>
    <property type="match status" value="1"/>
</dbReference>
<organism evidence="1 2">
    <name type="scientific">Tribonema minus</name>
    <dbReference type="NCBI Taxonomy" id="303371"/>
    <lineage>
        <taxon>Eukaryota</taxon>
        <taxon>Sar</taxon>
        <taxon>Stramenopiles</taxon>
        <taxon>Ochrophyta</taxon>
        <taxon>PX clade</taxon>
        <taxon>Xanthophyceae</taxon>
        <taxon>Tribonematales</taxon>
        <taxon>Tribonemataceae</taxon>
        <taxon>Tribonema</taxon>
    </lineage>
</organism>
<dbReference type="PANTHER" id="PTHR11122:SF13">
    <property type="entry name" value="GLUCOSE-6-PHOSPHATE 1-EPIMERASE"/>
    <property type="match status" value="1"/>
</dbReference>
<dbReference type="InterPro" id="IPR014718">
    <property type="entry name" value="GH-type_carb-bd"/>
</dbReference>